<evidence type="ECO:0000259" key="5">
    <source>
        <dbReference type="Pfam" id="PF15447"/>
    </source>
</evidence>
<feature type="domain" description="Duffy-binding-like" evidence="2">
    <location>
        <begin position="560"/>
        <end position="706"/>
    </location>
</feature>
<dbReference type="VEuPathDB" id="PlasmoDB:PRCDC_0020000"/>
<dbReference type="Gene3D" id="1.20.58.1930">
    <property type="match status" value="2"/>
</dbReference>
<feature type="domain" description="Duffy-antigen binding" evidence="3">
    <location>
        <begin position="2429"/>
        <end position="2610"/>
    </location>
</feature>
<gene>
    <name evidence="8" type="primary">VAR</name>
    <name evidence="8" type="ORF">PRCDC_0020000</name>
</gene>
<sequence length="3196" mass="367668">MTAKSKGTTENKLSARGVLEEIGKKIKDKRKNQSKYTDKLKGTLWKAQFLDGLYKTTGWGLRSGPSDACSLQYQFHTNITTDSGNGRNPCHGRKKNRFDENAESYCNSDKIRGNENNSKGGACAPPRRQHICDKNLEFLDNSHTDDTDDLLGNVLVTAKYEGETIVQNHPNTKTSDVCTALARSFADIGDIVRGRDMFKSNERDAVQNGLREVFKKINNSLNNVRITEYDSDPNYYKLREDWWTVNRDQVWKAITCFAPGNANYFIYKSHKDFNFSDGKCGHSQEKVPTNLDYVPQFLRWFEEWSEEFCRIKKIKIDKVKRECGGKNESKYCSREGYDCNKTDLKKNEIFMDLECPKCEKACTGYNEWIEKKKKEFNKQKKKYAKEIKESKLGINSENGRYDKTFYDDLKTSYKEVNRFFELLNNGPICQNIDEKYKIDYNNQEKTFSNSEHCKSCPIFNLKCENGQCDSLDDIICRNIQTIPNISTYKIENPININMLVNNNKIKELSDDLYHFNQCDLFKKLKRQNWNCKNKCNLDVCELQNFEYGIDDEKHMLIDVLIKRWLKYFLKDYNKLKENLNPCINKEKKYLQCIKGCMENCECVEKWIKEKEKEWQDIKERYLNQYVNKNYDMSNSLNKILEQSQFKDDLEKAKGGFKDLGELKKLSKCSEPRPSRKKECKQKDIIETLLFQLNKKVDECKNKHNENNGKACHDILPKPLNDEDGDGDDVDHAESGVCDKVKTLIGTNDGRNLNGTCNTKNYNGWKCDSSDVHSDHDGACMPPRRQSLCVHFLEQLSKGTKSDLREAFIKSAAAETFFSWQYYKSKNGGADLQTKLENGKIPEDFMRIMFYTFADYRDFLFGTDISKNHGKGSVLEKQINSLFENNDGKTTNGKTHQKWWEVNGPQIWKAMLCALEQIAGKEETLTTKTEYGYSTVTFNGDKTTTLEKFAERPQFLRWMTEWGEHFCRERKGKVKELEEGCKECSVNGDGTVSNDVCRTKCMQCKQKCKAYEEFITQWKGQWTQQSEKYQQLYTKRTNDIGSDPIETKFLQYLKKINDPNGTTYDTAGKYVEKQGYIKDCQESKQKNFDKNSSGNNEKDYAFSNYPNEYEKQCTCTDKPVPPPPPQKSEAPKEVVPEKKVPVPPSKKPEVTTVPTPCEIVDGILGTKDGTGYRDGCKTKYGTMPRNEWLCNSSGGKGGSGEKDGDVVCIPPRRQRLYTQKLQTLDDKATQVELRTAFIETAAVENFFQWHEYKQEKIREEKEKQDGLVGATPRDEQQDKLESGEIPEEFLRQMFYTLGDYRDILFGDTEMMEALKSSDTTDMSTINEKIKSIFPTTEGVSKTPGEKSSVQSRDDWWNDYGPDIWHGMLCALTYDTKSKDKNEKVYKELIGNDGKGKNGKYDYESVFFDGGFDESEGGAKKIEDPAGTQTKLSKFVKRPTYFRWLEEWADEFCRKQKHKLGIIKKECKTDEGDNERCSGDGFYCTQKVSEENRTIRGLDCPDCAKNCRFHKKWINKKKEEYDKLQEKYKTEIKDAKTKYGDAYDRNFYTKLEAYSKVNEFLDNLKGEPCKNNNDNDNEDININFEEAADTFKHTEKCDPCPQFKVACEGNGKCSRTNEDGCTNKTIKADNFKKKKHDMKQLHMLVSDKGAGGFDSALESSCKNKDIFEGIRKDIWKCGSECGLHVCTVEKNNKGGGDEKPILMMELLKRWVENFLDDYNKIKHKISHCIKDKTPSTCIKECKGKCDCVGKWLEEKDKEWKGIKEHYLKQFRVKDQDVYELTSVLETLIPQMTAVYDDDDKIIKLSVFDGREACRAGASSVNNEGKDAITCMIKRLQEKTTTCKEKHNDSANNCSTTSYEPTNDNHHDILVSPQEFAPTFCNVPPNACSTDVATNVVGVQVVAASTQKTANSGMLERSRDTSGATGEKGDKSVLEGDIKNAKINGSTKSDLAEGKICSIEKKHSNIDTTKAQEPCYNKGPDRLKIATPWKKVEQKETTYSYVIMPPRRQHFCTSNLEHLKTGNEGLSNSIHASHSLLVDVLLAAKSEAQDIKSKYKQNEGKGLLSDTEDKATVCRSIRYSFADIADIIRGKDMWDKNSGEEKTQRNLQTVFGEIKKQLKGKYNSDTGNMQLRSDWWEANRDQVWEAMKCEISNLNDRSITTQPNGYCGYSDHTPLDDYIPQRLRWMTEWAEWYCKYQSQEYTTLMKQCKDCRSKGKNCMNGNSECKNCKPACDEYWKKIEPWKQQWETISNKYGELYTQATTSGTTARSGPSTNDKDKDVVAFLKKLHEKNKESNKIYSTAEGYIHQEAHISECQKQTRFCGTDSETNFAFRDKPHDHVEACGCDNRKPQVPPRPRSRWGVHWLEGWGPSTRTLVSWRGREKRKITTCDIVEDIIKKSNDGKKPIDGCHSKNNDNNYPKWECEKYIDKSHTGACMPPRRQKICTHYLEKPMKNTDDLKNAFIKCAAAETFLLWQKYKKDKNGGTNDLDNTLKGGTIPEDFKRQMLYTFGDYRDLCLGTDLSSKTDTSSGIFIVKNNIDHVFYKIGQSTLYHRTNWWEKNTKDIWEGMLCALSYDTERKKIDYNVRSELTDAKNNNTFDKVTFGSDGTSTLSKFSEQPQFFRWFTEWGDKFCRERIIKIKDLETKCSDCNVVQSAMRDGIKTCDDKDKCDTCKEQCKKYKEWLGTWKTQYITQRKKYTAHNVKDPYKSIDDVTRPKHAYQYLNEQLKQFTCENGDCNCMENASTESQTKESMKGDMPASMDDTPSEYKDKCNCVRDECTGLSVTNSGFADFSAFGGGVSNGKCNELKGGSPKKMEIPQYDPTNDILKSTIPVGIALALGSIAFLFMKKKPKSTVDLLSVIDIHKGDYGIPTLKSKNRYIPYRSGPYKGKTYIYMEGDSSGDEKYAFMSDTTDITSSESEYEEMDINDIYVPGSPKYKTLIEVVLEPSGKTQNDIHSDDIPNNKLTDEEWNQMKHDFISQYLQSEPNDVPNNNYRSGDIPLNTQPNTLYFDNPEEKPFIMSIHDRDLYTGEEYSYDMTTNSGKNNVYSGIDLINDALSGDYDIYDEVLKRKENELFGTNHHTKRTTTNRFAKPTNSDPIMNQLDLLHKWLDKHRDMCEKWENHHERLAKLKEKWDNETPTSGNKHSDNIPSDTNKTLNTNVSIEIDMDNPKRINQFSNMDINPDNSSMDKPTMDNMEDDYI</sequence>
<dbReference type="FunFam" id="1.10.1900.40:FF:000005">
    <property type="entry name" value="Erythrocyte membrane protein 1, PfEMP1"/>
    <property type="match status" value="1"/>
</dbReference>
<evidence type="ECO:0000259" key="2">
    <source>
        <dbReference type="Pfam" id="PF03011"/>
    </source>
</evidence>
<dbReference type="Pfam" id="PF03011">
    <property type="entry name" value="PFEMP"/>
    <property type="match status" value="2"/>
</dbReference>
<feature type="domain" description="Duffy-binding-like" evidence="7">
    <location>
        <begin position="303"/>
        <end position="451"/>
    </location>
</feature>
<dbReference type="Proteomes" id="UP000027581">
    <property type="component" value="Unassembled WGS sequence"/>
</dbReference>
<organism evidence="8 9">
    <name type="scientific">Plasmodium reichenowi</name>
    <dbReference type="NCBI Taxonomy" id="5854"/>
    <lineage>
        <taxon>Eukaryota</taxon>
        <taxon>Sar</taxon>
        <taxon>Alveolata</taxon>
        <taxon>Apicomplexa</taxon>
        <taxon>Aconoidasida</taxon>
        <taxon>Haemosporida</taxon>
        <taxon>Plasmodiidae</taxon>
        <taxon>Plasmodium</taxon>
        <taxon>Plasmodium (Laverania)</taxon>
    </lineage>
</organism>
<feature type="domain" description="Duffy-binding-like" evidence="7">
    <location>
        <begin position="1445"/>
        <end position="1593"/>
    </location>
</feature>
<dbReference type="FunFam" id="1.20.58.1930:FF:000001">
    <property type="entry name" value="Erythrocyte membrane protein 1, PfEMP1"/>
    <property type="match status" value="1"/>
</dbReference>
<dbReference type="Pfam" id="PF15447">
    <property type="entry name" value="NTS"/>
    <property type="match status" value="1"/>
</dbReference>
<dbReference type="InterPro" id="IPR044932">
    <property type="entry name" value="PfEMP1_ATS_sf"/>
</dbReference>
<dbReference type="InterPro" id="IPR029210">
    <property type="entry name" value="PfEMP1_NTS"/>
</dbReference>
<dbReference type="EMBL" id="HG810435">
    <property type="protein sequence ID" value="CDO61562.1"/>
    <property type="molecule type" value="Genomic_DNA"/>
</dbReference>
<feature type="domain" description="Duffy-binding-like" evidence="7">
    <location>
        <begin position="2622"/>
        <end position="2724"/>
    </location>
</feature>
<feature type="domain" description="Duffy-binding-like" evidence="7">
    <location>
        <begin position="960"/>
        <end position="1091"/>
    </location>
</feature>
<dbReference type="FunFam" id="1.20.1310.20:FF:000023">
    <property type="entry name" value="Erythrocyte membrane protein 1, PfEMP1"/>
    <property type="match status" value="1"/>
</dbReference>
<feature type="domain" description="Cysteine-rich interdomain region 1 gamma" evidence="6">
    <location>
        <begin position="495"/>
        <end position="544"/>
    </location>
</feature>
<dbReference type="InterPro" id="IPR029211">
    <property type="entry name" value="PfEMP1_ATS"/>
</dbReference>
<dbReference type="InterPro" id="IPR041480">
    <property type="entry name" value="CIDR1_gamma"/>
</dbReference>
<dbReference type="InterPro" id="IPR042202">
    <property type="entry name" value="Duffy-ag-bd_sf"/>
</dbReference>
<feature type="domain" description="Cysteine-rich interdomain region 1 gamma" evidence="6">
    <location>
        <begin position="1637"/>
        <end position="1688"/>
    </location>
</feature>
<feature type="region of interest" description="Disordered" evidence="1">
    <location>
        <begin position="710"/>
        <end position="731"/>
    </location>
</feature>
<feature type="region of interest" description="Disordered" evidence="1">
    <location>
        <begin position="3126"/>
        <end position="3152"/>
    </location>
</feature>
<reference evidence="8" key="1">
    <citation type="submission" date="2014-01" db="EMBL/GenBank/DDBJ databases">
        <authorList>
            <person name="Aslett M."/>
        </authorList>
    </citation>
    <scope>NUCLEOTIDE SEQUENCE</scope>
    <source>
        <strain evidence="8">CDC</strain>
    </source>
</reference>
<dbReference type="Gene3D" id="1.10.1900.40">
    <property type="entry name" value="Acidic terminal segments, variant surface antigen of PfEMP1"/>
    <property type="match status" value="2"/>
</dbReference>
<reference evidence="8" key="2">
    <citation type="submission" date="2014-05" db="EMBL/GenBank/DDBJ databases">
        <title>The genome sequences of chimpanzee malaria parasites reveal the path to human adaptation.</title>
        <authorList>
            <person name="Otto T.D."/>
            <person name="Rayner J.C."/>
            <person name="Boehme U."/>
            <person name="Pain A."/>
            <person name="Spottiswoode N."/>
            <person name="Sanders M."/>
            <person name="Quail M."/>
            <person name="Ollomo B."/>
            <person name="Renaud F."/>
            <person name="Thomas A.W."/>
            <person name="Prugnolle F."/>
            <person name="Conway D.J."/>
            <person name="Newbold C."/>
            <person name="Berriman M."/>
        </authorList>
    </citation>
    <scope>NUCLEOTIDE SEQUENCE [LARGE SCALE GENOMIC DNA]</scope>
    <source>
        <strain evidence="8">CDC</strain>
    </source>
</reference>
<evidence type="ECO:0000313" key="9">
    <source>
        <dbReference type="Proteomes" id="UP000027581"/>
    </source>
</evidence>
<accession>A0A060RQ14</accession>
<feature type="compositionally biased region" description="Polar residues" evidence="1">
    <location>
        <begin position="3132"/>
        <end position="3152"/>
    </location>
</feature>
<evidence type="ECO:0000259" key="3">
    <source>
        <dbReference type="Pfam" id="PF05424"/>
    </source>
</evidence>
<feature type="domain" description="Duffy-antigen binding" evidence="3">
    <location>
        <begin position="777"/>
        <end position="936"/>
    </location>
</feature>
<dbReference type="FunFam" id="1.20.1310.20:FF:000003">
    <property type="entry name" value="Erythrocyte membrane protein 1, PfEMP1"/>
    <property type="match status" value="1"/>
</dbReference>
<feature type="domain" description="Duffy-antigen binding" evidence="3">
    <location>
        <begin position="1206"/>
        <end position="1380"/>
    </location>
</feature>
<dbReference type="InterPro" id="IPR054595">
    <property type="entry name" value="DBL_C"/>
</dbReference>
<dbReference type="VEuPathDB" id="PlasmoDB:PRG01_0015500"/>
<dbReference type="Pfam" id="PF22672">
    <property type="entry name" value="DBL_C"/>
    <property type="match status" value="4"/>
</dbReference>
<evidence type="ECO:0000313" key="8">
    <source>
        <dbReference type="EMBL" id="CDO61562.1"/>
    </source>
</evidence>
<dbReference type="InterPro" id="IPR008602">
    <property type="entry name" value="Duffy-antigen-binding"/>
</dbReference>
<feature type="domain" description="Duffy-antigen binding" evidence="3">
    <location>
        <begin position="2000"/>
        <end position="2181"/>
    </location>
</feature>
<feature type="domain" description="Duffy-antigen binding" evidence="3">
    <location>
        <begin position="121"/>
        <end position="299"/>
    </location>
</feature>
<feature type="compositionally biased region" description="Basic and acidic residues" evidence="1">
    <location>
        <begin position="1128"/>
        <end position="1139"/>
    </location>
</feature>
<dbReference type="SUPFAM" id="SSF140924">
    <property type="entry name" value="Duffy binding domain-like"/>
    <property type="match status" value="7"/>
</dbReference>
<dbReference type="Pfam" id="PF05424">
    <property type="entry name" value="Duffy_binding"/>
    <property type="match status" value="5"/>
</dbReference>
<evidence type="ECO:0000259" key="7">
    <source>
        <dbReference type="Pfam" id="PF22672"/>
    </source>
</evidence>
<feature type="domain" description="Duffy-binding-like" evidence="2">
    <location>
        <begin position="1704"/>
        <end position="1847"/>
    </location>
</feature>
<dbReference type="GO" id="GO:0016020">
    <property type="term" value="C:membrane"/>
    <property type="evidence" value="ECO:0007669"/>
    <property type="project" value="InterPro"/>
</dbReference>
<evidence type="ECO:0000256" key="1">
    <source>
        <dbReference type="SAM" id="MobiDB-lite"/>
    </source>
</evidence>
<dbReference type="FunFam" id="1.10.1900.40:FF:000001">
    <property type="entry name" value="Erythrocyte membrane protein 1"/>
    <property type="match status" value="1"/>
</dbReference>
<name>A0A060RQ14_PLARE</name>
<feature type="compositionally biased region" description="Polar residues" evidence="1">
    <location>
        <begin position="3172"/>
        <end position="3184"/>
    </location>
</feature>
<feature type="region of interest" description="Disordered" evidence="1">
    <location>
        <begin position="1906"/>
        <end position="1930"/>
    </location>
</feature>
<dbReference type="Pfam" id="PF18562">
    <property type="entry name" value="CIDR1_gamma"/>
    <property type="match status" value="2"/>
</dbReference>
<evidence type="ECO:0000259" key="6">
    <source>
        <dbReference type="Pfam" id="PF18562"/>
    </source>
</evidence>
<dbReference type="GO" id="GO:0046789">
    <property type="term" value="F:host cell surface receptor binding"/>
    <property type="evidence" value="ECO:0007669"/>
    <property type="project" value="InterPro"/>
</dbReference>
<feature type="domain" description="Plasmodium falciparum erythrocyte membrane protein 1 acidic terminal segment" evidence="4">
    <location>
        <begin position="2825"/>
        <end position="3192"/>
    </location>
</feature>
<dbReference type="FunFam" id="1.20.58.830:FF:000021">
    <property type="entry name" value="Erythrocyte membrane protein 1, PfEMP1"/>
    <property type="match status" value="1"/>
</dbReference>
<feature type="region of interest" description="Disordered" evidence="1">
    <location>
        <begin position="1111"/>
        <end position="1152"/>
    </location>
</feature>
<evidence type="ECO:0000259" key="4">
    <source>
        <dbReference type="Pfam" id="PF15445"/>
    </source>
</evidence>
<feature type="domain" description="Plasmodium falciparum erythrocyte membrane protein-1 N-terminal segment" evidence="5">
    <location>
        <begin position="14"/>
        <end position="48"/>
    </location>
</feature>
<dbReference type="Gene3D" id="1.20.58.830">
    <property type="match status" value="5"/>
</dbReference>
<feature type="region of interest" description="Disordered" evidence="1">
    <location>
        <begin position="1259"/>
        <end position="1279"/>
    </location>
</feature>
<protein>
    <submittedName>
        <fullName evidence="8">Erythrocyte membrane protein 1, EMP1</fullName>
    </submittedName>
</protein>
<feature type="region of interest" description="Disordered" evidence="1">
    <location>
        <begin position="3172"/>
        <end position="3196"/>
    </location>
</feature>
<proteinExistence type="predicted"/>
<dbReference type="Pfam" id="PF15445">
    <property type="entry name" value="ATS"/>
    <property type="match status" value="1"/>
</dbReference>
<dbReference type="InterPro" id="IPR004258">
    <property type="entry name" value="DBL"/>
</dbReference>
<keyword evidence="9" id="KW-1185">Reference proteome</keyword>
<dbReference type="Gene3D" id="1.20.1310.20">
    <property type="entry name" value="Duffy-antigen binding domain"/>
    <property type="match status" value="5"/>
</dbReference>